<dbReference type="SUPFAM" id="SSF53850">
    <property type="entry name" value="Periplasmic binding protein-like II"/>
    <property type="match status" value="1"/>
</dbReference>
<dbReference type="PANTHER" id="PTHR18966">
    <property type="entry name" value="IONOTROPIC GLUTAMATE RECEPTOR"/>
    <property type="match status" value="1"/>
</dbReference>
<name>A0A8B9ACD2_PHODC</name>
<keyword evidence="2" id="KW-0812">Transmembrane</keyword>
<sequence>MELLQPLLMRYLTSKYSSPCTVTSMPWLGRTYKTDGFGFVFPKGSPLVPDVSRAILNVTESAKMNEIERELYRNGSCSDQRDTTITSDSLTFNSFWGLFLITGVATLCALVLHLGSFLYEHRNILRTCDSENSVRQKFALLAKLYDQADPSLHGPKKTGTGDEQVISDVVPSLHNSELQSPSSISNYEHGYFGPEDDTGTPPEEPGTPGREVASRNPDPPSFAEMLNER</sequence>
<feature type="region of interest" description="Disordered" evidence="1">
    <location>
        <begin position="175"/>
        <end position="229"/>
    </location>
</feature>
<dbReference type="Proteomes" id="UP000228380">
    <property type="component" value="Chromosome 1"/>
</dbReference>
<reference evidence="4" key="2">
    <citation type="submission" date="2025-08" db="UniProtKB">
        <authorList>
            <consortium name="RefSeq"/>
        </authorList>
    </citation>
    <scope>IDENTIFICATION</scope>
    <source>
        <tissue evidence="4">Young leaves</tissue>
    </source>
</reference>
<keyword evidence="2" id="KW-0472">Membrane</keyword>
<reference evidence="3" key="1">
    <citation type="journal article" date="2019" name="Nat. Commun.">
        <title>Genome-wide association mapping of date palm fruit traits.</title>
        <authorList>
            <person name="Hazzouri K.M."/>
            <person name="Gros-Balthazard M."/>
            <person name="Flowers J.M."/>
            <person name="Copetti D."/>
            <person name="Lemansour A."/>
            <person name="Lebrun M."/>
            <person name="Masmoudi K."/>
            <person name="Ferrand S."/>
            <person name="Dhar M.I."/>
            <person name="Fresquez Z.A."/>
            <person name="Rosas U."/>
            <person name="Zhang J."/>
            <person name="Talag J."/>
            <person name="Lee S."/>
            <person name="Kudrna D."/>
            <person name="Powell R.F."/>
            <person name="Leitch I.J."/>
            <person name="Krueger R.R."/>
            <person name="Wing R.A."/>
            <person name="Amiri K.M.A."/>
            <person name="Purugganan M.D."/>
        </authorList>
    </citation>
    <scope>NUCLEOTIDE SEQUENCE [LARGE SCALE GENOMIC DNA]</scope>
    <source>
        <strain evidence="3">cv. Khalas</strain>
    </source>
</reference>
<dbReference type="Gene3D" id="3.40.190.10">
    <property type="entry name" value="Periplasmic binding protein-like II"/>
    <property type="match status" value="1"/>
</dbReference>
<proteinExistence type="predicted"/>
<accession>A0A8B9ACD2</accession>
<feature type="transmembrane region" description="Helical" evidence="2">
    <location>
        <begin position="95"/>
        <end position="119"/>
    </location>
</feature>
<dbReference type="OrthoDB" id="785832at2759"/>
<evidence type="ECO:0000313" key="3">
    <source>
        <dbReference type="Proteomes" id="UP000228380"/>
    </source>
</evidence>
<keyword evidence="3" id="KW-1185">Reference proteome</keyword>
<evidence type="ECO:0000256" key="1">
    <source>
        <dbReference type="SAM" id="MobiDB-lite"/>
    </source>
</evidence>
<dbReference type="RefSeq" id="XP_038984155.1">
    <property type="nucleotide sequence ID" value="XM_039128227.1"/>
</dbReference>
<evidence type="ECO:0000313" key="4">
    <source>
        <dbReference type="RefSeq" id="XP_038984155.1"/>
    </source>
</evidence>
<evidence type="ECO:0000256" key="2">
    <source>
        <dbReference type="SAM" id="Phobius"/>
    </source>
</evidence>
<dbReference type="AlphaFoldDB" id="A0A8B9ACD2"/>
<feature type="compositionally biased region" description="Polar residues" evidence="1">
    <location>
        <begin position="175"/>
        <end position="186"/>
    </location>
</feature>
<protein>
    <submittedName>
        <fullName evidence="4">Glutamate receptor 2.7-like</fullName>
    </submittedName>
</protein>
<gene>
    <name evidence="4" type="primary">LOC120111312</name>
</gene>
<dbReference type="KEGG" id="pda:120111312"/>
<dbReference type="InterPro" id="IPR015683">
    <property type="entry name" value="Ionotropic_Glu_rcpt"/>
</dbReference>
<organism evidence="3 4">
    <name type="scientific">Phoenix dactylifera</name>
    <name type="common">Date palm</name>
    <dbReference type="NCBI Taxonomy" id="42345"/>
    <lineage>
        <taxon>Eukaryota</taxon>
        <taxon>Viridiplantae</taxon>
        <taxon>Streptophyta</taxon>
        <taxon>Embryophyta</taxon>
        <taxon>Tracheophyta</taxon>
        <taxon>Spermatophyta</taxon>
        <taxon>Magnoliopsida</taxon>
        <taxon>Liliopsida</taxon>
        <taxon>Arecaceae</taxon>
        <taxon>Coryphoideae</taxon>
        <taxon>Phoeniceae</taxon>
        <taxon>Phoenix</taxon>
    </lineage>
</organism>
<dbReference type="GeneID" id="120111312"/>
<keyword evidence="2" id="KW-1133">Transmembrane helix</keyword>